<evidence type="ECO:0000313" key="2">
    <source>
        <dbReference type="EMBL" id="AUB61335.1"/>
    </source>
</evidence>
<feature type="coiled-coil region" evidence="1">
    <location>
        <begin position="150"/>
        <end position="203"/>
    </location>
</feature>
<evidence type="ECO:0008006" key="4">
    <source>
        <dbReference type="Google" id="ProtNLM"/>
    </source>
</evidence>
<dbReference type="Proteomes" id="UP000232631">
    <property type="component" value="Chromosome"/>
</dbReference>
<dbReference type="KEGG" id="msub:BK009_12020"/>
<gene>
    <name evidence="2" type="ORF">BK009_12020</name>
</gene>
<organism evidence="2 3">
    <name type="scientific">Methanobacterium subterraneum</name>
    <dbReference type="NCBI Taxonomy" id="59277"/>
    <lineage>
        <taxon>Archaea</taxon>
        <taxon>Methanobacteriati</taxon>
        <taxon>Methanobacteriota</taxon>
        <taxon>Methanomada group</taxon>
        <taxon>Methanobacteria</taxon>
        <taxon>Methanobacteriales</taxon>
        <taxon>Methanobacteriaceae</taxon>
        <taxon>Methanobacterium</taxon>
    </lineage>
</organism>
<dbReference type="AlphaFoldDB" id="A0A2H4VT97"/>
<evidence type="ECO:0000313" key="3">
    <source>
        <dbReference type="Proteomes" id="UP000232631"/>
    </source>
</evidence>
<protein>
    <recommendedName>
        <fullName evidence="4">Transposase</fullName>
    </recommendedName>
</protein>
<name>A0A2H4VT97_9EURY</name>
<proteinExistence type="predicted"/>
<keyword evidence="1" id="KW-0175">Coiled coil</keyword>
<keyword evidence="3" id="KW-1185">Reference proteome</keyword>
<sequence>MNSKKCVELAGLFLGSIRKIAYKIKKDTGISVSRQTIENWILGYEIPKKEVKNLYSGYYIFDVGWIKLNGFWNYRFALFDSKQNIIVADEIYSKENSTNIQKFLEESTRNQKKIAITSDLDEKYKPIIEGLEFTHQWCLFHVFKNINKKIKEYIRDNELSDDELENIRQEKLEIFSLFNSKSFKEARTRMDEILNQIKDYSKVIQSIIMDSLMPYFKTYFSYLLDENIERTSNKLENQFQKTFPKSIKRIMKIKKGAMSRINIRIEILNQIKVFDS</sequence>
<reference evidence="2 3" key="1">
    <citation type="submission" date="2016-10" db="EMBL/GenBank/DDBJ databases">
        <title>Comparative genomics between deep and shallow subseafloor isolates.</title>
        <authorList>
            <person name="Ishii S."/>
            <person name="Miller J.R."/>
            <person name="Sutton G."/>
            <person name="Suzuki S."/>
            <person name="Methe B."/>
            <person name="Inagaki F."/>
            <person name="Imachi H."/>
        </authorList>
    </citation>
    <scope>NUCLEOTIDE SEQUENCE [LARGE SCALE GENOMIC DNA]</scope>
    <source>
        <strain evidence="2 3">A8p</strain>
    </source>
</reference>
<evidence type="ECO:0000256" key="1">
    <source>
        <dbReference type="SAM" id="Coils"/>
    </source>
</evidence>
<dbReference type="EMBL" id="CP017768">
    <property type="protein sequence ID" value="AUB61335.1"/>
    <property type="molecule type" value="Genomic_DNA"/>
</dbReference>
<accession>A0A2H4VT97</accession>